<dbReference type="Gene3D" id="2.30.180.10">
    <property type="entry name" value="FAS1 domain"/>
    <property type="match status" value="2"/>
</dbReference>
<dbReference type="PROSITE" id="PS50213">
    <property type="entry name" value="FAS1"/>
    <property type="match status" value="2"/>
</dbReference>
<proteinExistence type="predicted"/>
<protein>
    <recommendedName>
        <fullName evidence="3">FAS1 domain-containing protein</fullName>
    </recommendedName>
</protein>
<feature type="signal peptide" evidence="2">
    <location>
        <begin position="1"/>
        <end position="19"/>
    </location>
</feature>
<dbReference type="EMBL" id="NHYE01000058">
    <property type="protein sequence ID" value="PPR07635.1"/>
    <property type="molecule type" value="Genomic_DNA"/>
</dbReference>
<feature type="domain" description="FAS1" evidence="3">
    <location>
        <begin position="19"/>
        <end position="167"/>
    </location>
</feature>
<dbReference type="AlphaFoldDB" id="A0A409YX62"/>
<dbReference type="InterPro" id="IPR000782">
    <property type="entry name" value="FAS1_domain"/>
</dbReference>
<keyword evidence="2" id="KW-0732">Signal</keyword>
<dbReference type="FunFam" id="2.30.180.10:FF:000032">
    <property type="entry name" value="Fasciclin domain-containing protein, putative"/>
    <property type="match status" value="1"/>
</dbReference>
<comment type="caution">
    <text evidence="4">The sequence shown here is derived from an EMBL/GenBank/DDBJ whole genome shotgun (WGS) entry which is preliminary data.</text>
</comment>
<feature type="chain" id="PRO_5019409457" description="FAS1 domain-containing protein" evidence="2">
    <location>
        <begin position="20"/>
        <end position="354"/>
    </location>
</feature>
<dbReference type="OrthoDB" id="286301at2759"/>
<dbReference type="Pfam" id="PF02469">
    <property type="entry name" value="Fasciclin"/>
    <property type="match status" value="2"/>
</dbReference>
<dbReference type="GO" id="GO:0000329">
    <property type="term" value="C:fungal-type vacuole membrane"/>
    <property type="evidence" value="ECO:0007669"/>
    <property type="project" value="TreeGrafter"/>
</dbReference>
<dbReference type="InterPro" id="IPR050904">
    <property type="entry name" value="Adhesion/Biosynth-related"/>
</dbReference>
<dbReference type="PANTHER" id="PTHR10900:SF77">
    <property type="entry name" value="FI19380P1"/>
    <property type="match status" value="1"/>
</dbReference>
<dbReference type="GO" id="GO:0016236">
    <property type="term" value="P:macroautophagy"/>
    <property type="evidence" value="ECO:0007669"/>
    <property type="project" value="TreeGrafter"/>
</dbReference>
<dbReference type="PANTHER" id="PTHR10900">
    <property type="entry name" value="PERIOSTIN-RELATED"/>
    <property type="match status" value="1"/>
</dbReference>
<evidence type="ECO:0000256" key="2">
    <source>
        <dbReference type="SAM" id="SignalP"/>
    </source>
</evidence>
<gene>
    <name evidence="4" type="ORF">CVT26_001703</name>
</gene>
<accession>A0A409YX62</accession>
<feature type="region of interest" description="Disordered" evidence="1">
    <location>
        <begin position="299"/>
        <end position="323"/>
    </location>
</feature>
<dbReference type="STRING" id="231916.A0A409YX62"/>
<keyword evidence="5" id="KW-1185">Reference proteome</keyword>
<dbReference type="Proteomes" id="UP000284706">
    <property type="component" value="Unassembled WGS sequence"/>
</dbReference>
<sequence length="354" mass="35773">MHSKTILFPLALTVASASATTLLDLLQGQSQLSNLVTLLNAQPAVVSALTSATNITLLAPHNDALMTFLNSPAGTAAAATPGAVAALLEYHAINGVFKSTAFTSTPVFVSTLLTNTSFTNVTGGQVVEGVAQNGGVSIFSGLKAKSSVTTADLTFDGGVVHVIDTVLTIPPPISTTALANNLTTLASALNMTNLLQTVDTLPNITVFAPTNDAFAAISSTIQGLSSSQLESILEYHVVDGLGYSSRLSDMTVDTLEGSAVDVAVSGSKVVINDATVTVPDVIVANGVVHVIDNVLTIPSDGTPPSNSSKTIAPNGGASNGSSTTKPASGAVNLSFNVKQVCLAILATSVVSLVL</sequence>
<evidence type="ECO:0000313" key="4">
    <source>
        <dbReference type="EMBL" id="PPR07635.1"/>
    </source>
</evidence>
<dbReference type="SMART" id="SM00554">
    <property type="entry name" value="FAS1"/>
    <property type="match status" value="2"/>
</dbReference>
<evidence type="ECO:0000313" key="5">
    <source>
        <dbReference type="Proteomes" id="UP000284706"/>
    </source>
</evidence>
<evidence type="ECO:0000256" key="1">
    <source>
        <dbReference type="SAM" id="MobiDB-lite"/>
    </source>
</evidence>
<feature type="compositionally biased region" description="Polar residues" evidence="1">
    <location>
        <begin position="302"/>
        <end position="311"/>
    </location>
</feature>
<feature type="domain" description="FAS1" evidence="3">
    <location>
        <begin position="169"/>
        <end position="295"/>
    </location>
</feature>
<reference evidence="4 5" key="1">
    <citation type="journal article" date="2018" name="Evol. Lett.">
        <title>Horizontal gene cluster transfer increased hallucinogenic mushroom diversity.</title>
        <authorList>
            <person name="Reynolds H.T."/>
            <person name="Vijayakumar V."/>
            <person name="Gluck-Thaler E."/>
            <person name="Korotkin H.B."/>
            <person name="Matheny P.B."/>
            <person name="Slot J.C."/>
        </authorList>
    </citation>
    <scope>NUCLEOTIDE SEQUENCE [LARGE SCALE GENOMIC DNA]</scope>
    <source>
        <strain evidence="4 5">SRW20</strain>
    </source>
</reference>
<organism evidence="4 5">
    <name type="scientific">Gymnopilus dilepis</name>
    <dbReference type="NCBI Taxonomy" id="231916"/>
    <lineage>
        <taxon>Eukaryota</taxon>
        <taxon>Fungi</taxon>
        <taxon>Dikarya</taxon>
        <taxon>Basidiomycota</taxon>
        <taxon>Agaricomycotina</taxon>
        <taxon>Agaricomycetes</taxon>
        <taxon>Agaricomycetidae</taxon>
        <taxon>Agaricales</taxon>
        <taxon>Agaricineae</taxon>
        <taxon>Hymenogastraceae</taxon>
        <taxon>Gymnopilus</taxon>
    </lineage>
</organism>
<name>A0A409YX62_9AGAR</name>
<evidence type="ECO:0000259" key="3">
    <source>
        <dbReference type="PROSITE" id="PS50213"/>
    </source>
</evidence>
<dbReference type="InterPro" id="IPR036378">
    <property type="entry name" value="FAS1_dom_sf"/>
</dbReference>
<dbReference type="GO" id="GO:0005615">
    <property type="term" value="C:extracellular space"/>
    <property type="evidence" value="ECO:0007669"/>
    <property type="project" value="TreeGrafter"/>
</dbReference>
<dbReference type="InParanoid" id="A0A409YX62"/>
<dbReference type="SUPFAM" id="SSF82153">
    <property type="entry name" value="FAS1 domain"/>
    <property type="match status" value="2"/>
</dbReference>